<evidence type="ECO:0000313" key="2">
    <source>
        <dbReference type="EMBL" id="KAG7284045.1"/>
    </source>
</evidence>
<dbReference type="EMBL" id="JAHCVI010000006">
    <property type="protein sequence ID" value="KAG7284045.1"/>
    <property type="molecule type" value="Genomic_DNA"/>
</dbReference>
<organism evidence="2 3">
    <name type="scientific">Staphylotrichum longicolle</name>
    <dbReference type="NCBI Taxonomy" id="669026"/>
    <lineage>
        <taxon>Eukaryota</taxon>
        <taxon>Fungi</taxon>
        <taxon>Dikarya</taxon>
        <taxon>Ascomycota</taxon>
        <taxon>Pezizomycotina</taxon>
        <taxon>Sordariomycetes</taxon>
        <taxon>Sordariomycetidae</taxon>
        <taxon>Sordariales</taxon>
        <taxon>Chaetomiaceae</taxon>
        <taxon>Staphylotrichum</taxon>
    </lineage>
</organism>
<feature type="domain" description="DUF7605" evidence="1">
    <location>
        <begin position="6"/>
        <end position="131"/>
    </location>
</feature>
<name>A0AAD4EN32_9PEZI</name>
<reference evidence="2" key="1">
    <citation type="submission" date="2023-02" db="EMBL/GenBank/DDBJ databases">
        <authorList>
            <person name="Palmer J.M."/>
        </authorList>
    </citation>
    <scope>NUCLEOTIDE SEQUENCE</scope>
    <source>
        <strain evidence="2">FW57</strain>
    </source>
</reference>
<dbReference type="Pfam" id="PF24564">
    <property type="entry name" value="DUF7605"/>
    <property type="match status" value="1"/>
</dbReference>
<dbReference type="AlphaFoldDB" id="A0AAD4EN32"/>
<protein>
    <recommendedName>
        <fullName evidence="1">DUF7605 domain-containing protein</fullName>
    </recommendedName>
</protein>
<proteinExistence type="predicted"/>
<sequence length="248" mass="27880">MIDYQHPAWMKAADAEAKKWEEWRWNQYSAWCGNNGRHSTTKRTADWNAKIIWKMRAELDFQWDIVEEEIGTVFGELLATVRAHFNVLTAAISTTSVSSGLRARLLVGISAGVEGCEYAVTRTKEIFAQDVKPPPENAKIDRGLGKDKKKRQIHIVEARIRDEILFPSAAIALQQRLDALLDRQKTMLTAILAQVANGVEADLKCVLGSHMGVSQEDPGADRFQLQRLSERSKVLKARAEEVRRIAAA</sequence>
<dbReference type="InterPro" id="IPR056024">
    <property type="entry name" value="DUF7605"/>
</dbReference>
<gene>
    <name evidence="2" type="ORF">NEMBOFW57_010405</name>
</gene>
<keyword evidence="3" id="KW-1185">Reference proteome</keyword>
<comment type="caution">
    <text evidence="2">The sequence shown here is derived from an EMBL/GenBank/DDBJ whole genome shotgun (WGS) entry which is preliminary data.</text>
</comment>
<evidence type="ECO:0000259" key="1">
    <source>
        <dbReference type="Pfam" id="PF24564"/>
    </source>
</evidence>
<evidence type="ECO:0000313" key="3">
    <source>
        <dbReference type="Proteomes" id="UP001197093"/>
    </source>
</evidence>
<accession>A0AAD4EN32</accession>
<dbReference type="Proteomes" id="UP001197093">
    <property type="component" value="Unassembled WGS sequence"/>
</dbReference>